<evidence type="ECO:0000256" key="4">
    <source>
        <dbReference type="ARBA" id="ARBA00022833"/>
    </source>
</evidence>
<dbReference type="CDD" id="cd00202">
    <property type="entry name" value="ZnF_GATA"/>
    <property type="match status" value="2"/>
</dbReference>
<feature type="compositionally biased region" description="Polar residues" evidence="9">
    <location>
        <begin position="1108"/>
        <end position="1124"/>
    </location>
</feature>
<evidence type="ECO:0000256" key="1">
    <source>
        <dbReference type="ARBA" id="ARBA00004123"/>
    </source>
</evidence>
<dbReference type="InterPro" id="IPR000679">
    <property type="entry name" value="Znf_GATA"/>
</dbReference>
<proteinExistence type="predicted"/>
<dbReference type="InterPro" id="IPR039355">
    <property type="entry name" value="Transcription_factor_GATA"/>
</dbReference>
<feature type="compositionally biased region" description="Low complexity" evidence="9">
    <location>
        <begin position="177"/>
        <end position="195"/>
    </location>
</feature>
<dbReference type="Pfam" id="PF00320">
    <property type="entry name" value="GATA"/>
    <property type="match status" value="2"/>
</dbReference>
<evidence type="ECO:0000256" key="2">
    <source>
        <dbReference type="ARBA" id="ARBA00022723"/>
    </source>
</evidence>
<dbReference type="PANTHER" id="PTHR10071:SF281">
    <property type="entry name" value="BOX A-BINDING FACTOR-RELATED"/>
    <property type="match status" value="1"/>
</dbReference>
<keyword evidence="2" id="KW-0479">Metal-binding</keyword>
<dbReference type="GO" id="GO:0000978">
    <property type="term" value="F:RNA polymerase II cis-regulatory region sequence-specific DNA binding"/>
    <property type="evidence" value="ECO:0007669"/>
    <property type="project" value="TreeGrafter"/>
</dbReference>
<dbReference type="Gene3D" id="3.30.50.10">
    <property type="entry name" value="Erythroid Transcription Factor GATA-1, subunit A"/>
    <property type="match status" value="2"/>
</dbReference>
<evidence type="ECO:0000259" key="10">
    <source>
        <dbReference type="PROSITE" id="PS50114"/>
    </source>
</evidence>
<feature type="compositionally biased region" description="Polar residues" evidence="9">
    <location>
        <begin position="134"/>
        <end position="176"/>
    </location>
</feature>
<keyword evidence="3 8" id="KW-0863">Zinc-finger</keyword>
<dbReference type="GO" id="GO:0045944">
    <property type="term" value="P:positive regulation of transcription by RNA polymerase II"/>
    <property type="evidence" value="ECO:0007669"/>
    <property type="project" value="TreeGrafter"/>
</dbReference>
<dbReference type="Pfam" id="PF08550">
    <property type="entry name" value="GATA_AreA"/>
    <property type="match status" value="1"/>
</dbReference>
<feature type="compositionally biased region" description="Low complexity" evidence="9">
    <location>
        <begin position="433"/>
        <end position="453"/>
    </location>
</feature>
<evidence type="ECO:0000256" key="5">
    <source>
        <dbReference type="ARBA" id="ARBA00023015"/>
    </source>
</evidence>
<feature type="region of interest" description="Disordered" evidence="9">
    <location>
        <begin position="1003"/>
        <end position="1034"/>
    </location>
</feature>
<dbReference type="PANTHER" id="PTHR10071">
    <property type="entry name" value="TRANSCRIPTION FACTOR GATA FAMILY MEMBER"/>
    <property type="match status" value="1"/>
</dbReference>
<dbReference type="InterPro" id="IPR013088">
    <property type="entry name" value="Znf_NHR/GATA"/>
</dbReference>
<gene>
    <name evidence="11" type="ORF">OC846_001398</name>
</gene>
<dbReference type="EMBL" id="JAPDMZ010000020">
    <property type="protein sequence ID" value="KAK0556068.1"/>
    <property type="molecule type" value="Genomic_DNA"/>
</dbReference>
<dbReference type="AlphaFoldDB" id="A0AAN6JVY5"/>
<dbReference type="GO" id="GO:0000122">
    <property type="term" value="P:negative regulation of transcription by RNA polymerase II"/>
    <property type="evidence" value="ECO:0007669"/>
    <property type="project" value="TreeGrafter"/>
</dbReference>
<dbReference type="FunFam" id="3.30.50.10:FF:000007">
    <property type="entry name" value="Nitrogen regulatory AreA, N-terminal"/>
    <property type="match status" value="1"/>
</dbReference>
<evidence type="ECO:0000313" key="11">
    <source>
        <dbReference type="EMBL" id="KAK0556068.1"/>
    </source>
</evidence>
<feature type="compositionally biased region" description="Low complexity" evidence="9">
    <location>
        <begin position="1015"/>
        <end position="1029"/>
    </location>
</feature>
<evidence type="ECO:0000256" key="9">
    <source>
        <dbReference type="SAM" id="MobiDB-lite"/>
    </source>
</evidence>
<feature type="compositionally biased region" description="Polar residues" evidence="9">
    <location>
        <begin position="817"/>
        <end position="849"/>
    </location>
</feature>
<feature type="region of interest" description="Disordered" evidence="9">
    <location>
        <begin position="1079"/>
        <end position="1130"/>
    </location>
</feature>
<feature type="compositionally biased region" description="Polar residues" evidence="9">
    <location>
        <begin position="382"/>
        <end position="398"/>
    </location>
</feature>
<dbReference type="SUPFAM" id="SSF57716">
    <property type="entry name" value="Glucocorticoid receptor-like (DNA-binding domain)"/>
    <property type="match status" value="2"/>
</dbReference>
<protein>
    <recommendedName>
        <fullName evidence="10">GATA-type domain-containing protein</fullName>
    </recommendedName>
</protein>
<feature type="compositionally biased region" description="Polar residues" evidence="9">
    <location>
        <begin position="487"/>
        <end position="503"/>
    </location>
</feature>
<evidence type="ECO:0000313" key="12">
    <source>
        <dbReference type="Proteomes" id="UP001176517"/>
    </source>
</evidence>
<dbReference type="InterPro" id="IPR013860">
    <property type="entry name" value="AreA_GATA"/>
</dbReference>
<evidence type="ECO:0000256" key="6">
    <source>
        <dbReference type="ARBA" id="ARBA00023163"/>
    </source>
</evidence>
<feature type="compositionally biased region" description="Low complexity" evidence="9">
    <location>
        <begin position="749"/>
        <end position="776"/>
    </location>
</feature>
<keyword evidence="7" id="KW-0539">Nucleus</keyword>
<feature type="compositionally biased region" description="Low complexity" evidence="9">
    <location>
        <begin position="562"/>
        <end position="595"/>
    </location>
</feature>
<keyword evidence="5" id="KW-0805">Transcription regulation</keyword>
<keyword evidence="4" id="KW-0862">Zinc</keyword>
<feature type="compositionally biased region" description="Low complexity" evidence="9">
    <location>
        <begin position="864"/>
        <end position="878"/>
    </location>
</feature>
<feature type="region of interest" description="Disordered" evidence="9">
    <location>
        <begin position="738"/>
        <end position="777"/>
    </location>
</feature>
<dbReference type="GO" id="GO:0005634">
    <property type="term" value="C:nucleus"/>
    <property type="evidence" value="ECO:0007669"/>
    <property type="project" value="UniProtKB-SubCell"/>
</dbReference>
<reference evidence="11" key="1">
    <citation type="journal article" date="2023" name="PhytoFront">
        <title>Draft Genome Resources of Seven Strains of Tilletia horrida, Causal Agent of Kernel Smut of Rice.</title>
        <authorList>
            <person name="Khanal S."/>
            <person name="Antony Babu S."/>
            <person name="Zhou X.G."/>
        </authorList>
    </citation>
    <scope>NUCLEOTIDE SEQUENCE</scope>
    <source>
        <strain evidence="11">TX6</strain>
    </source>
</reference>
<feature type="region of interest" description="Disordered" evidence="9">
    <location>
        <begin position="960"/>
        <end position="981"/>
    </location>
</feature>
<evidence type="ECO:0000256" key="3">
    <source>
        <dbReference type="ARBA" id="ARBA00022771"/>
    </source>
</evidence>
<sequence>MAAPAILQVKGNKTFAPFSNLTSEQGLVQIWQAVSRASAFLEQGKRLENLSWRLWSLQAGAQQSDEVAVLNRGRTAGHILNRDKGAPVLLPPSGRPHKASCCKIDPSVPCVHKKQKTRGRPALAAGPSVPLRTPSAQSAESGSSTHNAFASTSKTTLDPSRSTNSQDQAFNPHTAEQQQQDHQSPHHQQQKSSQQPLWPISSISPNAHLAPSPFSHAGNNFNSLASLLGNASTLGTSALGNGGAVPSTAQLMLSALVDSLLSAGVAPTAAAHALTENPSHMLNTLQQQAQQVQYGNAQQMASSTASLDAHTLPSTPMDWSAPMPTNLEELTRASFAEMLGAALNGDAAVFGTALNGRGSSSSNLGVPNLNTKFQQQSSNMNWFGNQVDQHPQQSSSSAEPFKHHDVPMQDGTPIRSLSESFPAPSTSNEQHSPESPSSTSSLVLSRKSSNSGSTARRKQPKLSLERKLDRLRQQMPLGSPAMMSPSEIASPNQSEQSGPSSSAIDKDLPSAKSTSTFKTGKKKSTDVGPTGSNASASAKGKGKTKAVNDTRMFDTTEGGLAGRSKASDSSASQSRGPLQTTSSSARKAASTVASPAAPPDQAPPQCSNCGVKKTPLWRRCGELHELLCNACGLYWAMHKSHRPDKLKHNRSIRHAGVNGEDDDSLIDGSGLGTGNISDDDGPETSCSNCGTSTTPLWRKDREGNTVCNACGLFMKLHGSARPVKMRADIIKKRVRYENPMSPTGGMGGAASSHTAGSSDHGSSPMSGAGGAMSDASRNMVGTGLATTAPRNDGNSMDLDVALAQLHSSGDSFGPSPSAETPSFTSTPSLMGAFSSTGNMPNAGAQNSVSFAPFHPGNDTAGRLTTTAASSSGFGSQHQHQSEDPTSAAARQRQEQEQWAQAAGFLLPNEPMGDGFNFGQALWGCDPSVIGNWHPESSPSSCAAATAAALGLSTDPLANATHNHGTSAGASANTPMSVSGAGSTLADGASAGFAMSRAPNSTSSIGMLRNSAPTGSQHASAVSSPSVSHATNPGAVHNEPAAVLFPTLFDLVTGVNDMDQGTSRAADGSAAAQLGLGTAAPATQQNGSGNQDGGDPSATASTGLRPMQHSVSTPSLLRTPSSMGATGSPPV</sequence>
<evidence type="ECO:0000256" key="8">
    <source>
        <dbReference type="PROSITE-ProRule" id="PRU00094"/>
    </source>
</evidence>
<dbReference type="GO" id="GO:0008270">
    <property type="term" value="F:zinc ion binding"/>
    <property type="evidence" value="ECO:0007669"/>
    <property type="project" value="UniProtKB-KW"/>
</dbReference>
<evidence type="ECO:0000256" key="7">
    <source>
        <dbReference type="ARBA" id="ARBA00023242"/>
    </source>
</evidence>
<feature type="compositionally biased region" description="Polar residues" evidence="9">
    <location>
        <begin position="415"/>
        <end position="430"/>
    </location>
</feature>
<name>A0AAN6JVY5_9BASI</name>
<feature type="compositionally biased region" description="Basic and acidic residues" evidence="9">
    <location>
        <begin position="463"/>
        <end position="472"/>
    </location>
</feature>
<dbReference type="SMART" id="SM00401">
    <property type="entry name" value="ZnF_GATA"/>
    <property type="match status" value="2"/>
</dbReference>
<dbReference type="Proteomes" id="UP001176517">
    <property type="component" value="Unassembled WGS sequence"/>
</dbReference>
<comment type="caution">
    <text evidence="11">The sequence shown here is derived from an EMBL/GenBank/DDBJ whole genome shotgun (WGS) entry which is preliminary data.</text>
</comment>
<feature type="compositionally biased region" description="Low complexity" evidence="9">
    <location>
        <begin position="1083"/>
        <end position="1094"/>
    </location>
</feature>
<comment type="subcellular location">
    <subcellularLocation>
        <location evidence="1">Nucleus</location>
    </subcellularLocation>
</comment>
<accession>A0AAN6JVY5</accession>
<feature type="domain" description="GATA-type" evidence="10">
    <location>
        <begin position="680"/>
        <end position="733"/>
    </location>
</feature>
<keyword evidence="6" id="KW-0804">Transcription</keyword>
<organism evidence="11 12">
    <name type="scientific">Tilletia horrida</name>
    <dbReference type="NCBI Taxonomy" id="155126"/>
    <lineage>
        <taxon>Eukaryota</taxon>
        <taxon>Fungi</taxon>
        <taxon>Dikarya</taxon>
        <taxon>Basidiomycota</taxon>
        <taxon>Ustilaginomycotina</taxon>
        <taxon>Exobasidiomycetes</taxon>
        <taxon>Tilletiales</taxon>
        <taxon>Tilletiaceae</taxon>
        <taxon>Tilletia</taxon>
    </lineage>
</organism>
<feature type="region of interest" description="Disordered" evidence="9">
    <location>
        <begin position="807"/>
        <end position="897"/>
    </location>
</feature>
<keyword evidence="12" id="KW-1185">Reference proteome</keyword>
<feature type="domain" description="GATA-type" evidence="10">
    <location>
        <begin position="600"/>
        <end position="655"/>
    </location>
</feature>
<feature type="compositionally biased region" description="Polar residues" evidence="9">
    <location>
        <begin position="1003"/>
        <end position="1014"/>
    </location>
</feature>
<dbReference type="PROSITE" id="PS50114">
    <property type="entry name" value="GATA_ZN_FINGER_2"/>
    <property type="match status" value="2"/>
</dbReference>
<feature type="region of interest" description="Disordered" evidence="9">
    <location>
        <begin position="382"/>
        <end position="608"/>
    </location>
</feature>
<dbReference type="GO" id="GO:0000981">
    <property type="term" value="F:DNA-binding transcription factor activity, RNA polymerase II-specific"/>
    <property type="evidence" value="ECO:0007669"/>
    <property type="project" value="TreeGrafter"/>
</dbReference>
<dbReference type="PROSITE" id="PS00344">
    <property type="entry name" value="GATA_ZN_FINGER_1"/>
    <property type="match status" value="1"/>
</dbReference>
<dbReference type="PRINTS" id="PR00619">
    <property type="entry name" value="GATAZNFINGER"/>
</dbReference>
<feature type="region of interest" description="Disordered" evidence="9">
    <location>
        <begin position="112"/>
        <end position="211"/>
    </location>
</feature>